<organism evidence="1 2">
    <name type="scientific">Burkholderia lata (strain ATCC 17760 / DSM 23089 / LMG 22485 / NCIMB 9086 / R18194 / 383)</name>
    <dbReference type="NCBI Taxonomy" id="482957"/>
    <lineage>
        <taxon>Bacteria</taxon>
        <taxon>Pseudomonadati</taxon>
        <taxon>Pseudomonadota</taxon>
        <taxon>Betaproteobacteria</taxon>
        <taxon>Burkholderiales</taxon>
        <taxon>Burkholderiaceae</taxon>
        <taxon>Burkholderia</taxon>
        <taxon>Burkholderia cepacia complex</taxon>
    </lineage>
</organism>
<name>A0A6P2XM74_BURL3</name>
<protein>
    <submittedName>
        <fullName evidence="1">Uncharacterized protein</fullName>
    </submittedName>
</protein>
<accession>A0A6P2XM74</accession>
<dbReference type="AlphaFoldDB" id="A0A6P2XM74"/>
<dbReference type="EMBL" id="CABVQN010000014">
    <property type="protein sequence ID" value="VWD10683.1"/>
    <property type="molecule type" value="Genomic_DNA"/>
</dbReference>
<reference evidence="1 2" key="1">
    <citation type="submission" date="2019-09" db="EMBL/GenBank/DDBJ databases">
        <authorList>
            <person name="Depoorter E."/>
        </authorList>
    </citation>
    <scope>NUCLEOTIDE SEQUENCE [LARGE SCALE GENOMIC DNA]</scope>
    <source>
        <strain evidence="1">R-39750</strain>
    </source>
</reference>
<evidence type="ECO:0000313" key="1">
    <source>
        <dbReference type="EMBL" id="VWD10683.1"/>
    </source>
</evidence>
<dbReference type="Proteomes" id="UP000494110">
    <property type="component" value="Unassembled WGS sequence"/>
</dbReference>
<sequence>MRVIKVRRGLNPFYLRLVRVHKSIIFSNNFSLLFELSDDFEYTCDARELTLILRPPHNQFSGSTKYPLFHSSKFHVLRVRVLKNRHK</sequence>
<evidence type="ECO:0000313" key="2">
    <source>
        <dbReference type="Proteomes" id="UP000494110"/>
    </source>
</evidence>
<gene>
    <name evidence="1" type="ORF">BLA39750_03201</name>
</gene>
<proteinExistence type="predicted"/>